<dbReference type="InterPro" id="IPR011009">
    <property type="entry name" value="Kinase-like_dom_sf"/>
</dbReference>
<keyword evidence="11" id="KW-0472">Membrane</keyword>
<dbReference type="FunFam" id="3.30.200.20:FF:000035">
    <property type="entry name" value="Serine/threonine protein kinase Stk1"/>
    <property type="match status" value="1"/>
</dbReference>
<evidence type="ECO:0000256" key="4">
    <source>
        <dbReference type="ARBA" id="ARBA00022741"/>
    </source>
</evidence>
<dbReference type="PANTHER" id="PTHR43289:SF34">
    <property type="entry name" value="SERINE_THREONINE-PROTEIN KINASE YBDM-RELATED"/>
    <property type="match status" value="1"/>
</dbReference>
<feature type="compositionally biased region" description="Polar residues" evidence="10">
    <location>
        <begin position="535"/>
        <end position="556"/>
    </location>
</feature>
<dbReference type="SMART" id="SM00220">
    <property type="entry name" value="S_TKc"/>
    <property type="match status" value="1"/>
</dbReference>
<dbReference type="InterPro" id="IPR000719">
    <property type="entry name" value="Prot_kinase_dom"/>
</dbReference>
<evidence type="ECO:0000256" key="10">
    <source>
        <dbReference type="SAM" id="MobiDB-lite"/>
    </source>
</evidence>
<feature type="region of interest" description="Disordered" evidence="10">
    <location>
        <begin position="535"/>
        <end position="564"/>
    </location>
</feature>
<dbReference type="InterPro" id="IPR008271">
    <property type="entry name" value="Ser/Thr_kinase_AS"/>
</dbReference>
<dbReference type="AlphaFoldDB" id="A0A543I702"/>
<evidence type="ECO:0000256" key="2">
    <source>
        <dbReference type="ARBA" id="ARBA00022527"/>
    </source>
</evidence>
<evidence type="ECO:0000256" key="6">
    <source>
        <dbReference type="ARBA" id="ARBA00022840"/>
    </source>
</evidence>
<accession>A0A543I702</accession>
<dbReference type="InterPro" id="IPR005543">
    <property type="entry name" value="PASTA_dom"/>
</dbReference>
<evidence type="ECO:0000256" key="5">
    <source>
        <dbReference type="ARBA" id="ARBA00022777"/>
    </source>
</evidence>
<comment type="caution">
    <text evidence="14">The sequence shown here is derived from an EMBL/GenBank/DDBJ whole genome shotgun (WGS) entry which is preliminary data.</text>
</comment>
<feature type="domain" description="PASTA" evidence="13">
    <location>
        <begin position="432"/>
        <end position="499"/>
    </location>
</feature>
<comment type="catalytic activity">
    <reaction evidence="7">
        <text>L-threonyl-[protein] + ATP = O-phospho-L-threonyl-[protein] + ADP + H(+)</text>
        <dbReference type="Rhea" id="RHEA:46608"/>
        <dbReference type="Rhea" id="RHEA-COMP:11060"/>
        <dbReference type="Rhea" id="RHEA-COMP:11605"/>
        <dbReference type="ChEBI" id="CHEBI:15378"/>
        <dbReference type="ChEBI" id="CHEBI:30013"/>
        <dbReference type="ChEBI" id="CHEBI:30616"/>
        <dbReference type="ChEBI" id="CHEBI:61977"/>
        <dbReference type="ChEBI" id="CHEBI:456216"/>
        <dbReference type="EC" id="2.7.11.1"/>
    </reaction>
</comment>
<keyword evidence="2" id="KW-0723">Serine/threonine-protein kinase</keyword>
<evidence type="ECO:0000256" key="8">
    <source>
        <dbReference type="ARBA" id="ARBA00048679"/>
    </source>
</evidence>
<dbReference type="NCBIfam" id="NF033483">
    <property type="entry name" value="PknB_PASTA_kin"/>
    <property type="match status" value="1"/>
</dbReference>
<evidence type="ECO:0000259" key="13">
    <source>
        <dbReference type="PROSITE" id="PS51178"/>
    </source>
</evidence>
<dbReference type="EMBL" id="VFPN01000001">
    <property type="protein sequence ID" value="TQM66331.1"/>
    <property type="molecule type" value="Genomic_DNA"/>
</dbReference>
<dbReference type="CDD" id="cd06577">
    <property type="entry name" value="PASTA_pknB"/>
    <property type="match status" value="3"/>
</dbReference>
<dbReference type="Pfam" id="PF00069">
    <property type="entry name" value="Pkinase"/>
    <property type="match status" value="1"/>
</dbReference>
<dbReference type="Gene3D" id="1.10.510.10">
    <property type="entry name" value="Transferase(Phosphotransferase) domain 1"/>
    <property type="match status" value="1"/>
</dbReference>
<keyword evidence="15" id="KW-1185">Reference proteome</keyword>
<dbReference type="SUPFAM" id="SSF56112">
    <property type="entry name" value="Protein kinase-like (PK-like)"/>
    <property type="match status" value="1"/>
</dbReference>
<dbReference type="GO" id="GO:0005524">
    <property type="term" value="F:ATP binding"/>
    <property type="evidence" value="ECO:0007669"/>
    <property type="project" value="UniProtKB-UniRule"/>
</dbReference>
<evidence type="ECO:0000259" key="12">
    <source>
        <dbReference type="PROSITE" id="PS50011"/>
    </source>
</evidence>
<dbReference type="RefSeq" id="WP_141916541.1">
    <property type="nucleotide sequence ID" value="NZ_BAAAYS010000017.1"/>
</dbReference>
<feature type="domain" description="Protein kinase" evidence="12">
    <location>
        <begin position="12"/>
        <end position="289"/>
    </location>
</feature>
<reference evidence="14 15" key="1">
    <citation type="submission" date="2019-06" db="EMBL/GenBank/DDBJ databases">
        <title>Sequencing the genomes of 1000 actinobacteria strains.</title>
        <authorList>
            <person name="Klenk H.-P."/>
        </authorList>
    </citation>
    <scope>NUCLEOTIDE SEQUENCE [LARGE SCALE GENOMIC DNA]</scope>
    <source>
        <strain evidence="14 15">DSM 18031</strain>
    </source>
</reference>
<evidence type="ECO:0000256" key="1">
    <source>
        <dbReference type="ARBA" id="ARBA00012513"/>
    </source>
</evidence>
<keyword evidence="11" id="KW-0812">Transmembrane</keyword>
<dbReference type="PANTHER" id="PTHR43289">
    <property type="entry name" value="MITOGEN-ACTIVATED PROTEIN KINASE KINASE KINASE 20-RELATED"/>
    <property type="match status" value="1"/>
</dbReference>
<proteinExistence type="predicted"/>
<dbReference type="GO" id="GO:0004674">
    <property type="term" value="F:protein serine/threonine kinase activity"/>
    <property type="evidence" value="ECO:0007669"/>
    <property type="project" value="UniProtKB-KW"/>
</dbReference>
<feature type="domain" description="PASTA" evidence="13">
    <location>
        <begin position="500"/>
        <end position="563"/>
    </location>
</feature>
<protein>
    <recommendedName>
        <fullName evidence="1">non-specific serine/threonine protein kinase</fullName>
        <ecNumber evidence="1">2.7.11.1</ecNumber>
    </recommendedName>
</protein>
<organism evidence="14 15">
    <name type="scientific">Klugiella xanthotipulae</name>
    <dbReference type="NCBI Taxonomy" id="244735"/>
    <lineage>
        <taxon>Bacteria</taxon>
        <taxon>Bacillati</taxon>
        <taxon>Actinomycetota</taxon>
        <taxon>Actinomycetes</taxon>
        <taxon>Micrococcales</taxon>
        <taxon>Microbacteriaceae</taxon>
        <taxon>Klugiella</taxon>
    </lineage>
</organism>
<dbReference type="PROSITE" id="PS00107">
    <property type="entry name" value="PROTEIN_KINASE_ATP"/>
    <property type="match status" value="1"/>
</dbReference>
<evidence type="ECO:0000256" key="11">
    <source>
        <dbReference type="SAM" id="Phobius"/>
    </source>
</evidence>
<dbReference type="EC" id="2.7.11.1" evidence="1"/>
<dbReference type="OrthoDB" id="9762169at2"/>
<evidence type="ECO:0000256" key="7">
    <source>
        <dbReference type="ARBA" id="ARBA00047899"/>
    </source>
</evidence>
<dbReference type="Proteomes" id="UP000318331">
    <property type="component" value="Unassembled WGS sequence"/>
</dbReference>
<dbReference type="Pfam" id="PF03793">
    <property type="entry name" value="PASTA"/>
    <property type="match status" value="3"/>
</dbReference>
<dbReference type="Gene3D" id="3.30.200.20">
    <property type="entry name" value="Phosphorylase Kinase, domain 1"/>
    <property type="match status" value="1"/>
</dbReference>
<dbReference type="PROSITE" id="PS51178">
    <property type="entry name" value="PASTA"/>
    <property type="match status" value="3"/>
</dbReference>
<keyword evidence="6 9" id="KW-0067">ATP-binding</keyword>
<dbReference type="PROSITE" id="PS00108">
    <property type="entry name" value="PROTEIN_KINASE_ST"/>
    <property type="match status" value="1"/>
</dbReference>
<keyword evidence="11" id="KW-1133">Transmembrane helix</keyword>
<feature type="binding site" evidence="9">
    <location>
        <position position="41"/>
    </location>
    <ligand>
        <name>ATP</name>
        <dbReference type="ChEBI" id="CHEBI:30616"/>
    </ligand>
</feature>
<dbReference type="PROSITE" id="PS50011">
    <property type="entry name" value="PROTEIN_KINASE_DOM"/>
    <property type="match status" value="1"/>
</dbReference>
<dbReference type="GO" id="GO:0045717">
    <property type="term" value="P:negative regulation of fatty acid biosynthetic process"/>
    <property type="evidence" value="ECO:0007669"/>
    <property type="project" value="UniProtKB-ARBA"/>
</dbReference>
<gene>
    <name evidence="14" type="ORF">FB466_1170</name>
</gene>
<name>A0A543I702_9MICO</name>
<dbReference type="FunFam" id="1.10.510.10:FF:000021">
    <property type="entry name" value="Serine/threonine protein kinase"/>
    <property type="match status" value="1"/>
</dbReference>
<evidence type="ECO:0000256" key="9">
    <source>
        <dbReference type="PROSITE-ProRule" id="PRU10141"/>
    </source>
</evidence>
<feature type="transmembrane region" description="Helical" evidence="11">
    <location>
        <begin position="334"/>
        <end position="359"/>
    </location>
</feature>
<keyword evidence="5 14" id="KW-0418">Kinase</keyword>
<evidence type="ECO:0000313" key="14">
    <source>
        <dbReference type="EMBL" id="TQM66331.1"/>
    </source>
</evidence>
<dbReference type="InterPro" id="IPR017441">
    <property type="entry name" value="Protein_kinase_ATP_BS"/>
</dbReference>
<keyword evidence="3" id="KW-0808">Transferase</keyword>
<feature type="domain" description="PASTA" evidence="13">
    <location>
        <begin position="365"/>
        <end position="431"/>
    </location>
</feature>
<sequence length="564" mass="59884">MTDPQRILAGRYLVGDLIGQGGMSTVFRGTDTKLGRPVAVKILKASLANDSTFRERFRQEAQSASRMAHPTIVRVFDAGEELMQTADGTQLQLPFIVMEYVEGQNLKEILAPGPLAGEEACRIMESVLTALEYSHRAGVVHRDIKPANIMITSAGQIKVMDFGIARAISDTSSTVAQTTAILGTAAYFSPEQAKGETVDARTDLYSAGIVLYEMLTGKVPFTGDTAVAVAYQHVSEPATPPSDRNPEVSAPLDKIVMRAMAKDRAKRFQTAAEFREFVKVAASGKMPVFRTEENVEDSLFSSSGGSQLSESELALKQLADNTSVVRTQSRPPVMWIWGTILSIGVIVIAVIFWLLFTLVPANIVPETTRIIPDLVGQTQEEATDALNELDLVAQPLNEESSEVEAGTVIRTDPATGAKVSPETVINVYISVGPSSVVIPNFQNMTVEAASAALTKLGLTVGTIDQVDDATVPKGAVIDGTPTVGTSVPGGSTVDLKVSNGKVSVPDVVGQSMTVARDILSDLQLDVKLTPNNQCPTESGSPVVSQSIAGSQPQGSTVEIGYCSG</sequence>
<dbReference type="CDD" id="cd14014">
    <property type="entry name" value="STKc_PknB_like"/>
    <property type="match status" value="1"/>
</dbReference>
<dbReference type="SMART" id="SM00740">
    <property type="entry name" value="PASTA"/>
    <property type="match status" value="3"/>
</dbReference>
<keyword evidence="4 9" id="KW-0547">Nucleotide-binding</keyword>
<evidence type="ECO:0000256" key="3">
    <source>
        <dbReference type="ARBA" id="ARBA00022679"/>
    </source>
</evidence>
<dbReference type="Gene3D" id="3.30.10.20">
    <property type="match status" value="3"/>
</dbReference>
<comment type="catalytic activity">
    <reaction evidence="8">
        <text>L-seryl-[protein] + ATP = O-phospho-L-seryl-[protein] + ADP + H(+)</text>
        <dbReference type="Rhea" id="RHEA:17989"/>
        <dbReference type="Rhea" id="RHEA-COMP:9863"/>
        <dbReference type="Rhea" id="RHEA-COMP:11604"/>
        <dbReference type="ChEBI" id="CHEBI:15378"/>
        <dbReference type="ChEBI" id="CHEBI:29999"/>
        <dbReference type="ChEBI" id="CHEBI:30616"/>
        <dbReference type="ChEBI" id="CHEBI:83421"/>
        <dbReference type="ChEBI" id="CHEBI:456216"/>
        <dbReference type="EC" id="2.7.11.1"/>
    </reaction>
</comment>
<evidence type="ECO:0000313" key="15">
    <source>
        <dbReference type="Proteomes" id="UP000318331"/>
    </source>
</evidence>